<dbReference type="PANTHER" id="PTHR30408:SF12">
    <property type="entry name" value="TYPE I RESTRICTION ENZYME MJAVIII SPECIFICITY SUBUNIT"/>
    <property type="match status" value="1"/>
</dbReference>
<dbReference type="SUPFAM" id="SSF116734">
    <property type="entry name" value="DNA methylase specificity domain"/>
    <property type="match status" value="2"/>
</dbReference>
<dbReference type="GO" id="GO:0009307">
    <property type="term" value="P:DNA restriction-modification system"/>
    <property type="evidence" value="ECO:0007669"/>
    <property type="project" value="UniProtKB-KW"/>
</dbReference>
<sequence length="487" mass="54442">MGSDWAHVTIEELASPEKSALATGPFGSSISSKFFQETGVPVIRGSNLSTLTSERMSDDGLVFVSEEKAREFKRSIVRDGDIIFTCWGTINQVGLIGKECQYSEYIISNKQMKLTIDSSKADSLFVYYYFSSPAKQHEILQNGIGAAVPGFNLGQLKKHSLKLPPLTYQKKVAGFLGCLDNKITLNRQINQTLEQMAQTLFKSWFVDFDPVIDNALDAGFFDQSRDLPVSLLQRVEQRKAVRASEGFQPLPSDIRQLFPSAFEESDLGWVPEGWAVKSCEEISERIGMGPFGSNIKVSTFVDTGIPVISGAHLKGLLLDDHNYNFITEEHAQKLKNSSVFRGDIVFTHAGNIGQVALIPRESDYEHYMISQRQFYMRPKTDSVKASYLLHYFHSHIGSHKLLSNASQTGVPSIARPSSHLKSITLVVPELAVQELFEKYIAQWQTKQVMIRNSSVSLSKLRDTLLPKLISGELRLDEAEKTFEEAIA</sequence>
<dbReference type="GO" id="GO:0003677">
    <property type="term" value="F:DNA binding"/>
    <property type="evidence" value="ECO:0007669"/>
    <property type="project" value="UniProtKB-KW"/>
</dbReference>
<dbReference type="OrthoDB" id="9798929at2"/>
<dbReference type="InterPro" id="IPR052021">
    <property type="entry name" value="Type-I_RS_S_subunit"/>
</dbReference>
<dbReference type="EMBL" id="LYBM01000065">
    <property type="protein sequence ID" value="ODA29710.1"/>
    <property type="molecule type" value="Genomic_DNA"/>
</dbReference>
<gene>
    <name evidence="5" type="ORF">A8L45_21880</name>
</gene>
<dbReference type="AlphaFoldDB" id="A0A1C3E8Z5"/>
<reference evidence="5 6" key="1">
    <citation type="submission" date="2016-05" db="EMBL/GenBank/DDBJ databases">
        <title>Genomic Taxonomy of the Vibrionaceae.</title>
        <authorList>
            <person name="Gomez-Gil B."/>
            <person name="Enciso-Ibarra J."/>
        </authorList>
    </citation>
    <scope>NUCLEOTIDE SEQUENCE [LARGE SCALE GENOMIC DNA]</scope>
    <source>
        <strain evidence="5 6">CAIM 1920</strain>
    </source>
</reference>
<comment type="similarity">
    <text evidence="1">Belongs to the type-I restriction system S methylase family.</text>
</comment>
<accession>A0A1C3E8Z5</accession>
<dbReference type="RefSeq" id="WP_068905480.1">
    <property type="nucleotide sequence ID" value="NZ_JBHUIF010000028.1"/>
</dbReference>
<dbReference type="STRING" id="1080227.A8L45_21880"/>
<organism evidence="5 6">
    <name type="scientific">Veronia pacifica</name>
    <dbReference type="NCBI Taxonomy" id="1080227"/>
    <lineage>
        <taxon>Bacteria</taxon>
        <taxon>Pseudomonadati</taxon>
        <taxon>Pseudomonadota</taxon>
        <taxon>Gammaproteobacteria</taxon>
        <taxon>Vibrionales</taxon>
        <taxon>Vibrionaceae</taxon>
        <taxon>Veronia</taxon>
    </lineage>
</organism>
<dbReference type="Gene3D" id="3.90.220.20">
    <property type="entry name" value="DNA methylase specificity domains"/>
    <property type="match status" value="2"/>
</dbReference>
<comment type="caution">
    <text evidence="5">The sequence shown here is derived from an EMBL/GenBank/DDBJ whole genome shotgun (WGS) entry which is preliminary data.</text>
</comment>
<dbReference type="PANTHER" id="PTHR30408">
    <property type="entry name" value="TYPE-1 RESTRICTION ENZYME ECOKI SPECIFICITY PROTEIN"/>
    <property type="match status" value="1"/>
</dbReference>
<proteinExistence type="inferred from homology"/>
<dbReference type="Proteomes" id="UP000094936">
    <property type="component" value="Unassembled WGS sequence"/>
</dbReference>
<dbReference type="Pfam" id="PF01420">
    <property type="entry name" value="Methylase_S"/>
    <property type="match status" value="2"/>
</dbReference>
<evidence type="ECO:0000313" key="6">
    <source>
        <dbReference type="Proteomes" id="UP000094936"/>
    </source>
</evidence>
<keyword evidence="2" id="KW-0680">Restriction system</keyword>
<protein>
    <recommendedName>
        <fullName evidence="4">Type I restriction modification DNA specificity domain-containing protein</fullName>
    </recommendedName>
</protein>
<evidence type="ECO:0000256" key="1">
    <source>
        <dbReference type="ARBA" id="ARBA00010923"/>
    </source>
</evidence>
<name>A0A1C3E8Z5_9GAMM</name>
<keyword evidence="3" id="KW-0238">DNA-binding</keyword>
<evidence type="ECO:0000259" key="4">
    <source>
        <dbReference type="Pfam" id="PF01420"/>
    </source>
</evidence>
<keyword evidence="6" id="KW-1185">Reference proteome</keyword>
<evidence type="ECO:0000256" key="2">
    <source>
        <dbReference type="ARBA" id="ARBA00022747"/>
    </source>
</evidence>
<dbReference type="InterPro" id="IPR000055">
    <property type="entry name" value="Restrct_endonuc_typeI_TRD"/>
</dbReference>
<evidence type="ECO:0000313" key="5">
    <source>
        <dbReference type="EMBL" id="ODA29710.1"/>
    </source>
</evidence>
<feature type="domain" description="Type I restriction modification DNA specificity" evidence="4">
    <location>
        <begin position="33"/>
        <end position="195"/>
    </location>
</feature>
<evidence type="ECO:0000256" key="3">
    <source>
        <dbReference type="ARBA" id="ARBA00023125"/>
    </source>
</evidence>
<dbReference type="InterPro" id="IPR044946">
    <property type="entry name" value="Restrct_endonuc_typeI_TRD_sf"/>
</dbReference>
<feature type="domain" description="Type I restriction modification DNA specificity" evidence="4">
    <location>
        <begin position="271"/>
        <end position="434"/>
    </location>
</feature>